<evidence type="ECO:0000256" key="1">
    <source>
        <dbReference type="SAM" id="MobiDB-lite"/>
    </source>
</evidence>
<sequence>MAPRQGYEGRRRPARGSRAKSAPKNETLTSPHEISQSRTPQSPSTATVEDTPTFPPASPVRPVTRAQAKKLLAEAKRPQERPRRNSPSATVPATATGKSRIRKDRLANCYPDVHSKTQERQYVPGFKLSKGNLKKLQKQLLSASDDMASVRPTTRGNRGGKRGGNRGGGRGGHRRGKGTAASTTDTSTETAEPQDSTTPATTSTARAHYRFKILRSVNIDFSVHSLPQDIQSQLEVVFNRKITTEMANWILRCTKLMSNDISHMTQDNFPQDDFIEPLIHVLDLYKEDVAILGVARKFDFHSSLKPQLSQPGQDSGVKTPRPDCIVGFRKVAIDDILSKGKGKLAPMRELEAQNILCADPTSNGAGVLFPALVIEGQAYSTGASMFKAENEAAVAASCIINLLRLFTDVHDRYAPDSPRAKMAPFVFSITTEGPQLQLSVHYPRVNDGCTLYQSTVVGYWHAGVSGHVEQFLSKLAQLMDWMKNEFLTGIVDQLVVVAENV</sequence>
<dbReference type="Pfam" id="PF25545">
    <property type="entry name" value="DUF7924"/>
    <property type="match status" value="1"/>
</dbReference>
<organism evidence="3 4">
    <name type="scientific">Fonsecaea erecta</name>
    <dbReference type="NCBI Taxonomy" id="1367422"/>
    <lineage>
        <taxon>Eukaryota</taxon>
        <taxon>Fungi</taxon>
        <taxon>Dikarya</taxon>
        <taxon>Ascomycota</taxon>
        <taxon>Pezizomycotina</taxon>
        <taxon>Eurotiomycetes</taxon>
        <taxon>Chaetothyriomycetidae</taxon>
        <taxon>Chaetothyriales</taxon>
        <taxon>Herpotrichiellaceae</taxon>
        <taxon>Fonsecaea</taxon>
    </lineage>
</organism>
<feature type="region of interest" description="Disordered" evidence="1">
    <location>
        <begin position="140"/>
        <end position="203"/>
    </location>
</feature>
<accession>A0A178Z881</accession>
<comment type="caution">
    <text evidence="3">The sequence shown here is derived from an EMBL/GenBank/DDBJ whole genome shotgun (WGS) entry which is preliminary data.</text>
</comment>
<feature type="compositionally biased region" description="Polar residues" evidence="1">
    <location>
        <begin position="24"/>
        <end position="50"/>
    </location>
</feature>
<protein>
    <recommendedName>
        <fullName evidence="2">DUF7924 domain-containing protein</fullName>
    </recommendedName>
</protein>
<name>A0A178Z881_9EURO</name>
<evidence type="ECO:0000313" key="3">
    <source>
        <dbReference type="EMBL" id="OAP55701.1"/>
    </source>
</evidence>
<dbReference type="OrthoDB" id="4120862at2759"/>
<feature type="compositionally biased region" description="Polar residues" evidence="1">
    <location>
        <begin position="85"/>
        <end position="97"/>
    </location>
</feature>
<feature type="domain" description="DUF7924" evidence="2">
    <location>
        <begin position="314"/>
        <end position="458"/>
    </location>
</feature>
<feature type="compositionally biased region" description="Basic and acidic residues" evidence="1">
    <location>
        <begin position="71"/>
        <end position="83"/>
    </location>
</feature>
<dbReference type="EMBL" id="LVYI01000010">
    <property type="protein sequence ID" value="OAP55701.1"/>
    <property type="molecule type" value="Genomic_DNA"/>
</dbReference>
<evidence type="ECO:0000313" key="4">
    <source>
        <dbReference type="Proteomes" id="UP000078343"/>
    </source>
</evidence>
<reference evidence="3 4" key="1">
    <citation type="submission" date="2016-04" db="EMBL/GenBank/DDBJ databases">
        <title>Draft genome of Fonsecaea erecta CBS 125763.</title>
        <authorList>
            <person name="Weiss V.A."/>
            <person name="Vicente V.A."/>
            <person name="Raittz R.T."/>
            <person name="Moreno L.F."/>
            <person name="De Souza E.M."/>
            <person name="Pedrosa F.O."/>
            <person name="Steffens M.B."/>
            <person name="Faoro H."/>
            <person name="Tadra-Sfeir M.Z."/>
            <person name="Najafzadeh M.J."/>
            <person name="Felipe M.S."/>
            <person name="Teixeira M."/>
            <person name="Sun J."/>
            <person name="Xi L."/>
            <person name="Gomes R."/>
            <person name="De Azevedo C.M."/>
            <person name="Salgado C.G."/>
            <person name="Da Silva M.B."/>
            <person name="Nascimento M.F."/>
            <person name="Queiroz-Telles F."/>
            <person name="Attili D.S."/>
            <person name="Gorbushina A."/>
        </authorList>
    </citation>
    <scope>NUCLEOTIDE SEQUENCE [LARGE SCALE GENOMIC DNA]</scope>
    <source>
        <strain evidence="3 4">CBS 125763</strain>
    </source>
</reference>
<dbReference type="AlphaFoldDB" id="A0A178Z881"/>
<feature type="region of interest" description="Disordered" evidence="1">
    <location>
        <begin position="1"/>
        <end position="105"/>
    </location>
</feature>
<keyword evidence="4" id="KW-1185">Reference proteome</keyword>
<gene>
    <name evidence="3" type="ORF">AYL99_09853</name>
</gene>
<evidence type="ECO:0000259" key="2">
    <source>
        <dbReference type="Pfam" id="PF25545"/>
    </source>
</evidence>
<dbReference type="RefSeq" id="XP_018689068.1">
    <property type="nucleotide sequence ID" value="XM_018841359.1"/>
</dbReference>
<proteinExistence type="predicted"/>
<dbReference type="GeneID" id="30014021"/>
<dbReference type="InterPro" id="IPR057684">
    <property type="entry name" value="DUF7924"/>
</dbReference>
<dbReference type="Proteomes" id="UP000078343">
    <property type="component" value="Unassembled WGS sequence"/>
</dbReference>
<feature type="compositionally biased region" description="Low complexity" evidence="1">
    <location>
        <begin position="178"/>
        <end position="203"/>
    </location>
</feature>